<dbReference type="Proteomes" id="UP000256405">
    <property type="component" value="Unassembled WGS sequence"/>
</dbReference>
<protein>
    <submittedName>
        <fullName evidence="1">Hemolytic domain-containing protein</fullName>
    </submittedName>
</protein>
<dbReference type="Pfam" id="PF01809">
    <property type="entry name" value="YidD"/>
    <property type="match status" value="1"/>
</dbReference>
<accession>A0A3E0E881</accession>
<dbReference type="AlphaFoldDB" id="A0A3E0E881"/>
<dbReference type="InterPro" id="IPR002696">
    <property type="entry name" value="Membr_insert_effic_factor_YidD"/>
</dbReference>
<dbReference type="EMBL" id="QUNF01000001">
    <property type="protein sequence ID" value="REG94452.1"/>
    <property type="molecule type" value="Genomic_DNA"/>
</dbReference>
<evidence type="ECO:0000313" key="1">
    <source>
        <dbReference type="EMBL" id="REG94452.1"/>
    </source>
</evidence>
<comment type="caution">
    <text evidence="1">The sequence shown here is derived from an EMBL/GenBank/DDBJ whole genome shotgun (WGS) entry which is preliminary data.</text>
</comment>
<keyword evidence="2" id="KW-1185">Reference proteome</keyword>
<gene>
    <name evidence="1" type="ORF">C8N25_101279</name>
</gene>
<organism evidence="1 2">
    <name type="scientific">Algoriphagus antarcticus</name>
    <dbReference type="NCBI Taxonomy" id="238540"/>
    <lineage>
        <taxon>Bacteria</taxon>
        <taxon>Pseudomonadati</taxon>
        <taxon>Bacteroidota</taxon>
        <taxon>Cytophagia</taxon>
        <taxon>Cytophagales</taxon>
        <taxon>Cyclobacteriaceae</taxon>
        <taxon>Algoriphagus</taxon>
    </lineage>
</organism>
<proteinExistence type="predicted"/>
<dbReference type="SMART" id="SM01234">
    <property type="entry name" value="Haemolytic"/>
    <property type="match status" value="1"/>
</dbReference>
<dbReference type="OrthoDB" id="1034601at2"/>
<reference evidence="1 2" key="1">
    <citation type="submission" date="2018-08" db="EMBL/GenBank/DDBJ databases">
        <title>Genomic Encyclopedia of Archaeal and Bacterial Type Strains, Phase II (KMG-II): from individual species to whole genera.</title>
        <authorList>
            <person name="Goeker M."/>
        </authorList>
    </citation>
    <scope>NUCLEOTIDE SEQUENCE [LARGE SCALE GENOMIC DNA]</scope>
    <source>
        <strain evidence="1 2">DSM 15986</strain>
    </source>
</reference>
<name>A0A3E0E881_9BACT</name>
<evidence type="ECO:0000313" key="2">
    <source>
        <dbReference type="Proteomes" id="UP000256405"/>
    </source>
</evidence>
<sequence>MKKKQVRFFVLILILGFSYSELQSQVKTNDLNSIFSGYRKTVSEIRPTNCPMYPSCSTYSEIAIENKGALGVILTTDRLLRCGHELNLYSTISYGKYKDIELLGIVDTLKEKKIENQFIYKDFSEDKDEQEIFFLHLVEKEMHREAILEYERMKFLNKENDYIFQVEYNYFRSLFALGLYEKIVQEIPKNNFSTTPLLNIKLSESYFKLENLTSAELTLAQIEDPQFFNKKNEFLGYVYAHNQKYIEAKMVYEKISSDYVYIDYVSKNISILNELMLFKKKSRTLGGILSVFPGGGYFYSKQMTTGLTSLILNSLLAFATVSSFKQNNYGVGVLSGIVGSAFYFGNILGGVKAVDRYNSNFLDYNINKMKYSYNN</sequence>